<dbReference type="Proteomes" id="UP000489600">
    <property type="component" value="Unassembled WGS sequence"/>
</dbReference>
<organism evidence="1 2">
    <name type="scientific">Arabis nemorensis</name>
    <dbReference type="NCBI Taxonomy" id="586526"/>
    <lineage>
        <taxon>Eukaryota</taxon>
        <taxon>Viridiplantae</taxon>
        <taxon>Streptophyta</taxon>
        <taxon>Embryophyta</taxon>
        <taxon>Tracheophyta</taxon>
        <taxon>Spermatophyta</taxon>
        <taxon>Magnoliopsida</taxon>
        <taxon>eudicotyledons</taxon>
        <taxon>Gunneridae</taxon>
        <taxon>Pentapetalae</taxon>
        <taxon>rosids</taxon>
        <taxon>malvids</taxon>
        <taxon>Brassicales</taxon>
        <taxon>Brassicaceae</taxon>
        <taxon>Arabideae</taxon>
        <taxon>Arabis</taxon>
    </lineage>
</organism>
<sequence length="96" mass="10415">MGEGKGAVVIFGEYRGSGGSSGSRKLGCTGLVLAKRERRSSGITRSGSEANRNYPCLVVTTMELEDGLWTEVLRGSLESPEKHESKLVRRNPCRKS</sequence>
<dbReference type="AlphaFoldDB" id="A0A565ASZ6"/>
<keyword evidence="2" id="KW-1185">Reference proteome</keyword>
<gene>
    <name evidence="1" type="ORF">ANE_LOCUS2927</name>
</gene>
<dbReference type="EMBL" id="CABITT030000001">
    <property type="protein sequence ID" value="VVA92482.1"/>
    <property type="molecule type" value="Genomic_DNA"/>
</dbReference>
<comment type="caution">
    <text evidence="1">The sequence shown here is derived from an EMBL/GenBank/DDBJ whole genome shotgun (WGS) entry which is preliminary data.</text>
</comment>
<protein>
    <submittedName>
        <fullName evidence="1">Uncharacterized protein</fullName>
    </submittedName>
</protein>
<evidence type="ECO:0000313" key="1">
    <source>
        <dbReference type="EMBL" id="VVA92482.1"/>
    </source>
</evidence>
<name>A0A565ASZ6_9BRAS</name>
<evidence type="ECO:0000313" key="2">
    <source>
        <dbReference type="Proteomes" id="UP000489600"/>
    </source>
</evidence>
<accession>A0A565ASZ6</accession>
<proteinExistence type="predicted"/>
<reference evidence="1" key="1">
    <citation type="submission" date="2019-07" db="EMBL/GenBank/DDBJ databases">
        <authorList>
            <person name="Dittberner H."/>
        </authorList>
    </citation>
    <scope>NUCLEOTIDE SEQUENCE [LARGE SCALE GENOMIC DNA]</scope>
</reference>